<reference evidence="2" key="2">
    <citation type="submission" date="2023-06" db="EMBL/GenBank/DDBJ databases">
        <authorList>
            <person name="Swenson N.G."/>
            <person name="Wegrzyn J.L."/>
            <person name="Mcevoy S.L."/>
        </authorList>
    </citation>
    <scope>NUCLEOTIDE SEQUENCE</scope>
    <source>
        <strain evidence="2">NS2018</strain>
        <tissue evidence="2">Leaf</tissue>
    </source>
</reference>
<accession>A0AA39S9I1</accession>
<evidence type="ECO:0000313" key="3">
    <source>
        <dbReference type="Proteomes" id="UP001168877"/>
    </source>
</evidence>
<feature type="compositionally biased region" description="Polar residues" evidence="1">
    <location>
        <begin position="37"/>
        <end position="54"/>
    </location>
</feature>
<keyword evidence="3" id="KW-1185">Reference proteome</keyword>
<evidence type="ECO:0000313" key="2">
    <source>
        <dbReference type="EMBL" id="KAK0587869.1"/>
    </source>
</evidence>
<sequence length="106" mass="12072">MHQGIRLEDDYQKSPEHSLRQEGGACPMTKIIPSGESMLSPSLSKDYPSPSSMSKKIKLPSPNSMSKKTKKKKKEKKNPHFVFSFFFDRIDNEESVWFIPGQLGLL</sequence>
<gene>
    <name evidence="2" type="ORF">LWI29_030220</name>
</gene>
<feature type="compositionally biased region" description="Basic residues" evidence="1">
    <location>
        <begin position="67"/>
        <end position="76"/>
    </location>
</feature>
<reference evidence="2" key="1">
    <citation type="journal article" date="2022" name="Plant J.">
        <title>Strategies of tolerance reflected in two North American maple genomes.</title>
        <authorList>
            <person name="McEvoy S.L."/>
            <person name="Sezen U.U."/>
            <person name="Trouern-Trend A."/>
            <person name="McMahon S.M."/>
            <person name="Schaberg P.G."/>
            <person name="Yang J."/>
            <person name="Wegrzyn J.L."/>
            <person name="Swenson N.G."/>
        </authorList>
    </citation>
    <scope>NUCLEOTIDE SEQUENCE</scope>
    <source>
        <strain evidence="2">NS2018</strain>
    </source>
</reference>
<dbReference type="AlphaFoldDB" id="A0AA39S9I1"/>
<proteinExistence type="predicted"/>
<dbReference type="EMBL" id="JAUESC010000382">
    <property type="protein sequence ID" value="KAK0587869.1"/>
    <property type="molecule type" value="Genomic_DNA"/>
</dbReference>
<feature type="region of interest" description="Disordered" evidence="1">
    <location>
        <begin position="1"/>
        <end position="76"/>
    </location>
</feature>
<dbReference type="Proteomes" id="UP001168877">
    <property type="component" value="Unassembled WGS sequence"/>
</dbReference>
<protein>
    <submittedName>
        <fullName evidence="2">Uncharacterized protein</fullName>
    </submittedName>
</protein>
<evidence type="ECO:0000256" key="1">
    <source>
        <dbReference type="SAM" id="MobiDB-lite"/>
    </source>
</evidence>
<comment type="caution">
    <text evidence="2">The sequence shown here is derived from an EMBL/GenBank/DDBJ whole genome shotgun (WGS) entry which is preliminary data.</text>
</comment>
<feature type="compositionally biased region" description="Basic and acidic residues" evidence="1">
    <location>
        <begin position="1"/>
        <end position="20"/>
    </location>
</feature>
<organism evidence="2 3">
    <name type="scientific">Acer saccharum</name>
    <name type="common">Sugar maple</name>
    <dbReference type="NCBI Taxonomy" id="4024"/>
    <lineage>
        <taxon>Eukaryota</taxon>
        <taxon>Viridiplantae</taxon>
        <taxon>Streptophyta</taxon>
        <taxon>Embryophyta</taxon>
        <taxon>Tracheophyta</taxon>
        <taxon>Spermatophyta</taxon>
        <taxon>Magnoliopsida</taxon>
        <taxon>eudicotyledons</taxon>
        <taxon>Gunneridae</taxon>
        <taxon>Pentapetalae</taxon>
        <taxon>rosids</taxon>
        <taxon>malvids</taxon>
        <taxon>Sapindales</taxon>
        <taxon>Sapindaceae</taxon>
        <taxon>Hippocastanoideae</taxon>
        <taxon>Acereae</taxon>
        <taxon>Acer</taxon>
    </lineage>
</organism>
<name>A0AA39S9I1_ACESA</name>